<dbReference type="InterPro" id="IPR043128">
    <property type="entry name" value="Rev_trsase/Diguanyl_cyclase"/>
</dbReference>
<accession>A0A4R6GL23</accession>
<dbReference type="Pfam" id="PF00817">
    <property type="entry name" value="IMS"/>
    <property type="match status" value="1"/>
</dbReference>
<dbReference type="InterPro" id="IPR001126">
    <property type="entry name" value="UmuC"/>
</dbReference>
<dbReference type="InterPro" id="IPR050356">
    <property type="entry name" value="SulA_CellDiv_inhibitor"/>
</dbReference>
<reference evidence="4 5" key="1">
    <citation type="submission" date="2019-03" db="EMBL/GenBank/DDBJ databases">
        <title>Freshwater and sediment microbial communities from various areas in North America, analyzing microbe dynamics in response to fracking.</title>
        <authorList>
            <person name="Lamendella R."/>
        </authorList>
    </citation>
    <scope>NUCLEOTIDE SEQUENCE [LARGE SCALE GENOMIC DNA]</scope>
    <source>
        <strain evidence="4 5">114D</strain>
    </source>
</reference>
<gene>
    <name evidence="4" type="ORF">DET52_11363</name>
</gene>
<feature type="domain" description="UmuC" evidence="3">
    <location>
        <begin position="16"/>
        <end position="151"/>
    </location>
</feature>
<dbReference type="PANTHER" id="PTHR35369:SF2">
    <property type="entry name" value="BLR3025 PROTEIN"/>
    <property type="match status" value="1"/>
</dbReference>
<dbReference type="Gene3D" id="3.30.70.270">
    <property type="match status" value="1"/>
</dbReference>
<evidence type="ECO:0000256" key="2">
    <source>
        <dbReference type="ARBA" id="ARBA00022763"/>
    </source>
</evidence>
<dbReference type="OrthoDB" id="625722at2"/>
<dbReference type="AlphaFoldDB" id="A0A4R6GL23"/>
<dbReference type="CDD" id="cd03468">
    <property type="entry name" value="PolY_like"/>
    <property type="match status" value="1"/>
</dbReference>
<comment type="similarity">
    <text evidence="1">Belongs to the DNA polymerase type-Y family.</text>
</comment>
<dbReference type="InterPro" id="IPR043502">
    <property type="entry name" value="DNA/RNA_pol_sf"/>
</dbReference>
<dbReference type="Gene3D" id="3.40.1170.60">
    <property type="match status" value="1"/>
</dbReference>
<evidence type="ECO:0000313" key="5">
    <source>
        <dbReference type="Proteomes" id="UP000294848"/>
    </source>
</evidence>
<proteinExistence type="inferred from homology"/>
<dbReference type="Proteomes" id="UP000294848">
    <property type="component" value="Unassembled WGS sequence"/>
</dbReference>
<protein>
    <submittedName>
        <fullName evidence="4">Protein ImuB</fullName>
    </submittedName>
</protein>
<evidence type="ECO:0000313" key="4">
    <source>
        <dbReference type="EMBL" id="TDN95839.1"/>
    </source>
</evidence>
<dbReference type="GO" id="GO:0006281">
    <property type="term" value="P:DNA repair"/>
    <property type="evidence" value="ECO:0007669"/>
    <property type="project" value="InterPro"/>
</dbReference>
<evidence type="ECO:0000259" key="3">
    <source>
        <dbReference type="Pfam" id="PF00817"/>
    </source>
</evidence>
<sequence length="498" mass="57061">MRKRYLYLWFRFLAADRLAKADPNLKGRPFLFYAPERGRMEVRAVSPALIKEGITPGMVVADVRAIFPEVDVFLDDPEADREILDRAAEWCLRYSPEVAVDYPDGVMLQIAGCPHLWGGELAYLESITASLNRGGYRVAVGIADTVGAAWAIAHYGGSQRIIGDGKQGEALLELPPEALRVERATLQLMAKLGFHTIGQLLKIPRASLRRRFGTNFLLRLGQALGTEREVFKPIEPVPVFLERLPCMEPIRTAKGIEIALKRLLDLLCERLVREGKGMRMGVFKGYRLDGEVVQISIGTSRASRNTMHLYKLFVLKIPELEPALGIELFSLEATLVEELDEWQETFWGVGSSDQKKLAELLDNLAGKLGKESISRYLPQEHHWPENSVKITRKLEEQSKTEWRTDHLRPLNLLPNPEPIEVMVTLPDYPPLHFRYRGEIIRVVRADGPERIEQEWWLQTGPSRDYFRVEDERGVRYWLFRLGIYGKEKTKWFLHGYFI</sequence>
<dbReference type="RefSeq" id="WP_133466948.1">
    <property type="nucleotide sequence ID" value="NZ_SNWI01000013.1"/>
</dbReference>
<comment type="caution">
    <text evidence="4">The sequence shown here is derived from an EMBL/GenBank/DDBJ whole genome shotgun (WGS) entry which is preliminary data.</text>
</comment>
<keyword evidence="2" id="KW-0227">DNA damage</keyword>
<organism evidence="4 5">
    <name type="scientific">Sunxiuqinia elliptica</name>
    <dbReference type="NCBI Taxonomy" id="655355"/>
    <lineage>
        <taxon>Bacteria</taxon>
        <taxon>Pseudomonadati</taxon>
        <taxon>Bacteroidota</taxon>
        <taxon>Bacteroidia</taxon>
        <taxon>Marinilabiliales</taxon>
        <taxon>Prolixibacteraceae</taxon>
        <taxon>Sunxiuqinia</taxon>
    </lineage>
</organism>
<name>A0A4R6GL23_9BACT</name>
<evidence type="ECO:0000256" key="1">
    <source>
        <dbReference type="ARBA" id="ARBA00010945"/>
    </source>
</evidence>
<dbReference type="SUPFAM" id="SSF56672">
    <property type="entry name" value="DNA/RNA polymerases"/>
    <property type="match status" value="1"/>
</dbReference>
<dbReference type="EMBL" id="SNWI01000013">
    <property type="protein sequence ID" value="TDN95839.1"/>
    <property type="molecule type" value="Genomic_DNA"/>
</dbReference>
<dbReference type="PANTHER" id="PTHR35369">
    <property type="entry name" value="BLR3025 PROTEIN-RELATED"/>
    <property type="match status" value="1"/>
</dbReference>